<feature type="domain" description="HNH nuclease" evidence="1">
    <location>
        <begin position="68"/>
        <end position="112"/>
    </location>
</feature>
<evidence type="ECO:0000313" key="3">
    <source>
        <dbReference type="Proteomes" id="UP000229974"/>
    </source>
</evidence>
<dbReference type="InterPro" id="IPR003615">
    <property type="entry name" value="HNH_nuc"/>
</dbReference>
<dbReference type="InterPro" id="IPR044925">
    <property type="entry name" value="His-Me_finger_sf"/>
</dbReference>
<dbReference type="OrthoDB" id="4313779at2"/>
<protein>
    <recommendedName>
        <fullName evidence="1">HNH nuclease domain-containing protein</fullName>
    </recommendedName>
</protein>
<proteinExistence type="predicted"/>
<dbReference type="SUPFAM" id="SSF54060">
    <property type="entry name" value="His-Me finger endonucleases"/>
    <property type="match status" value="1"/>
</dbReference>
<dbReference type="Gene3D" id="3.90.75.20">
    <property type="match status" value="1"/>
</dbReference>
<accession>A0A2J0Q0B7</accession>
<organism evidence="2 3">
    <name type="scientific">Enterobacter hormaechei</name>
    <dbReference type="NCBI Taxonomy" id="158836"/>
    <lineage>
        <taxon>Bacteria</taxon>
        <taxon>Pseudomonadati</taxon>
        <taxon>Pseudomonadota</taxon>
        <taxon>Gammaproteobacteria</taxon>
        <taxon>Enterobacterales</taxon>
        <taxon>Enterobacteriaceae</taxon>
        <taxon>Enterobacter</taxon>
        <taxon>Enterobacter cloacae complex</taxon>
    </lineage>
</organism>
<gene>
    <name evidence="2" type="ORF">B9Q30_09115</name>
</gene>
<name>A0A2J0Q0B7_9ENTR</name>
<sequence>MTESKHGSGLPHAQMKDIPGYPGYLASEDGLIYSLRSGSVRQLSMRLHNGYWHVNVNTGVSNDTKVKKQVHQLVLLAFTGPKPSEAHITRHLDGNPLNNCKTNLAWGTPKENTSDSMQHGTAACLRRGQRAVATKLKPEIILSIEREAKSGETLVEIAKRYGITHTHVRRIRDHLCHPDIWSKGEGG</sequence>
<reference evidence="2 3" key="1">
    <citation type="journal article" date="2017" name="J. Antimicrob. Chemother.">
        <title>Characterization of the population structure, drug resistance mechanisms and plasmids of the community-associated Enterobacter cloacae complex in China.</title>
        <authorList>
            <person name="Zhou K."/>
            <person name="Yu W."/>
            <person name="Cao X."/>
            <person name="Shen P."/>
            <person name="Lu H."/>
            <person name="Luo Q."/>
            <person name="Rossen J.W.A."/>
            <person name="Xiao Y."/>
        </authorList>
    </citation>
    <scope>NUCLEOTIDE SEQUENCE [LARGE SCALE GENOMIC DNA]</scope>
    <source>
        <strain evidence="2 3">ECC904</strain>
    </source>
</reference>
<dbReference type="Proteomes" id="UP000229974">
    <property type="component" value="Unassembled WGS sequence"/>
</dbReference>
<dbReference type="AlphaFoldDB" id="A0A2J0Q0B7"/>
<dbReference type="Pfam" id="PF13392">
    <property type="entry name" value="HNH_3"/>
    <property type="match status" value="1"/>
</dbReference>
<dbReference type="EMBL" id="NEEW01000005">
    <property type="protein sequence ID" value="PJD86057.1"/>
    <property type="molecule type" value="Genomic_DNA"/>
</dbReference>
<dbReference type="InterPro" id="IPR018392">
    <property type="entry name" value="LysM"/>
</dbReference>
<comment type="caution">
    <text evidence="2">The sequence shown here is derived from an EMBL/GenBank/DDBJ whole genome shotgun (WGS) entry which is preliminary data.</text>
</comment>
<evidence type="ECO:0000259" key="1">
    <source>
        <dbReference type="Pfam" id="PF13392"/>
    </source>
</evidence>
<dbReference type="CDD" id="cd00118">
    <property type="entry name" value="LysM"/>
    <property type="match status" value="1"/>
</dbReference>
<evidence type="ECO:0000313" key="2">
    <source>
        <dbReference type="EMBL" id="PJD86057.1"/>
    </source>
</evidence>
<dbReference type="RefSeq" id="WP_100160540.1">
    <property type="nucleotide sequence ID" value="NZ_NEEW01000005.1"/>
</dbReference>